<evidence type="ECO:0000256" key="2">
    <source>
        <dbReference type="ARBA" id="ARBA00022448"/>
    </source>
</evidence>
<dbReference type="InterPro" id="IPR045263">
    <property type="entry name" value="GLUT"/>
</dbReference>
<dbReference type="PROSITE" id="PS00217">
    <property type="entry name" value="SUGAR_TRANSPORT_2"/>
    <property type="match status" value="1"/>
</dbReference>
<feature type="signal peptide" evidence="8">
    <location>
        <begin position="1"/>
        <end position="24"/>
    </location>
</feature>
<dbReference type="AlphaFoldDB" id="A0A4D5RK70"/>
<dbReference type="VEuPathDB" id="VectorBase:ISCI024300"/>
<dbReference type="InterPro" id="IPR005828">
    <property type="entry name" value="MFS_sugar_transport-like"/>
</dbReference>
<sequence length="492" mass="53235">MPYQQKKQGLTLTLVLAVLSSAVGSAFHHGYHLGVVNSPQQVLEDFINSTFTERFGEPASEATVTLVFSVFVAVFCVGGMMGGLLTACVADRFGRRGGLLLNSGLVFAAALLMTLSKGAASYELLVLGRLIAGINAGLTAGLAPLYLCEISPIRYRGATGTIYQLVLTVSILFAQLVGIPQLLGNDDNWPYLFALAVIPSVLMLMSLPFCPESPKYLLMVRCQPKQAEAALIRLRGTRDVLFEMDVMKSEAEAAEFVPKVTLQEMLRNLALRAPLIISLMVMLAQQLSGINAAIFFSTDIFMTAGLDAEGAMQATLGMGVVNVLMTLVSMVVVERAGRRTLLLAGMAGMALSTVVLTVTLAFKDHAVWVSYVSIGGLLAFVITFAIGPGSIPWFLVTELFGQGARPIASSLAVGVNWAANFVVGIAFLPLMEVVQHYTFLIFTLVLVFFWVFIYKKLPETKNKSIEEITNMFRVRAYKDDTPMTKLNANSKA</sequence>
<dbReference type="InterPro" id="IPR005829">
    <property type="entry name" value="Sugar_transporter_CS"/>
</dbReference>
<keyword evidence="5 7" id="KW-0472">Membrane</keyword>
<dbReference type="InterPro" id="IPR036259">
    <property type="entry name" value="MFS_trans_sf"/>
</dbReference>
<dbReference type="InterPro" id="IPR003663">
    <property type="entry name" value="Sugar/inositol_transpt"/>
</dbReference>
<feature type="transmembrane region" description="Helical" evidence="7">
    <location>
        <begin position="160"/>
        <end position="183"/>
    </location>
</feature>
<feature type="transmembrane region" description="Helical" evidence="7">
    <location>
        <begin position="126"/>
        <end position="148"/>
    </location>
</feature>
<feature type="transmembrane region" description="Helical" evidence="7">
    <location>
        <begin position="434"/>
        <end position="454"/>
    </location>
</feature>
<dbReference type="OrthoDB" id="6490707at2759"/>
<dbReference type="VEuPathDB" id="VectorBase:ISCW024300"/>
<protein>
    <submittedName>
        <fullName evidence="10">Putative sugar transporter</fullName>
    </submittedName>
</protein>
<dbReference type="VEuPathDB" id="VectorBase:ISCP_001567"/>
<feature type="transmembrane region" description="Helical" evidence="7">
    <location>
        <begin position="189"/>
        <end position="210"/>
    </location>
</feature>
<comment type="similarity">
    <text evidence="6">Belongs to the major facilitator superfamily. Sugar transporter (TC 2.A.1.1) family.</text>
</comment>
<feature type="transmembrane region" description="Helical" evidence="7">
    <location>
        <begin position="66"/>
        <end position="87"/>
    </location>
</feature>
<evidence type="ECO:0000256" key="1">
    <source>
        <dbReference type="ARBA" id="ARBA00004141"/>
    </source>
</evidence>
<evidence type="ECO:0000256" key="5">
    <source>
        <dbReference type="ARBA" id="ARBA00023136"/>
    </source>
</evidence>
<dbReference type="Pfam" id="PF00083">
    <property type="entry name" value="Sugar_tr"/>
    <property type="match status" value="1"/>
</dbReference>
<dbReference type="PROSITE" id="PS00216">
    <property type="entry name" value="SUGAR_TRANSPORT_1"/>
    <property type="match status" value="2"/>
</dbReference>
<dbReference type="NCBIfam" id="TIGR00879">
    <property type="entry name" value="SP"/>
    <property type="match status" value="1"/>
</dbReference>
<proteinExistence type="inferred from homology"/>
<keyword evidence="4 7" id="KW-1133">Transmembrane helix</keyword>
<dbReference type="GO" id="GO:0016020">
    <property type="term" value="C:membrane"/>
    <property type="evidence" value="ECO:0007669"/>
    <property type="project" value="UniProtKB-SubCell"/>
</dbReference>
<evidence type="ECO:0000256" key="4">
    <source>
        <dbReference type="ARBA" id="ARBA00022989"/>
    </source>
</evidence>
<dbReference type="Gene3D" id="1.20.1250.20">
    <property type="entry name" value="MFS general substrate transporter like domains"/>
    <property type="match status" value="1"/>
</dbReference>
<dbReference type="FunFam" id="1.20.1250.20:FF:000029">
    <property type="entry name" value="solute carrier family 2, facilitated glucose transporter member 4"/>
    <property type="match status" value="1"/>
</dbReference>
<dbReference type="EMBL" id="GHJT01003602">
    <property type="protein sequence ID" value="MOY37573.1"/>
    <property type="molecule type" value="Transcribed_RNA"/>
</dbReference>
<dbReference type="VEuPathDB" id="VectorBase:ISCW002239"/>
<feature type="transmembrane region" description="Helical" evidence="7">
    <location>
        <begin position="340"/>
        <end position="362"/>
    </location>
</feature>
<evidence type="ECO:0000256" key="7">
    <source>
        <dbReference type="SAM" id="Phobius"/>
    </source>
</evidence>
<dbReference type="SUPFAM" id="SSF103473">
    <property type="entry name" value="MFS general substrate transporter"/>
    <property type="match status" value="1"/>
</dbReference>
<reference evidence="10" key="1">
    <citation type="submission" date="2019-04" db="EMBL/GenBank/DDBJ databases">
        <title>An insight into the mialome of Ixodes scapularis.</title>
        <authorList>
            <person name="Ribeiro J.M."/>
            <person name="Mather T.N."/>
            <person name="Karim S."/>
        </authorList>
    </citation>
    <scope>NUCLEOTIDE SEQUENCE</scope>
</reference>
<accession>A0A4D5RK70</accession>
<comment type="subcellular location">
    <subcellularLocation>
        <location evidence="1">Membrane</location>
        <topology evidence="1">Multi-pass membrane protein</topology>
    </subcellularLocation>
</comment>
<dbReference type="VEuPathDB" id="VectorBase:ISCI002239"/>
<feature type="transmembrane region" description="Helical" evidence="7">
    <location>
        <begin position="99"/>
        <end position="120"/>
    </location>
</feature>
<feature type="chain" id="PRO_5020020910" evidence="8">
    <location>
        <begin position="25"/>
        <end position="492"/>
    </location>
</feature>
<feature type="transmembrane region" description="Helical" evidence="7">
    <location>
        <begin position="368"/>
        <end position="395"/>
    </location>
</feature>
<keyword evidence="3 7" id="KW-0812">Transmembrane</keyword>
<dbReference type="PANTHER" id="PTHR23503:SF8">
    <property type="entry name" value="FACILITATED GLUCOSE TRANSPORTER PROTEIN 1"/>
    <property type="match status" value="1"/>
</dbReference>
<evidence type="ECO:0000256" key="8">
    <source>
        <dbReference type="SAM" id="SignalP"/>
    </source>
</evidence>
<feature type="transmembrane region" description="Helical" evidence="7">
    <location>
        <begin position="407"/>
        <end position="428"/>
    </location>
</feature>
<dbReference type="InterPro" id="IPR020846">
    <property type="entry name" value="MFS_dom"/>
</dbReference>
<feature type="domain" description="Major facilitator superfamily (MFS) profile" evidence="9">
    <location>
        <begin position="18"/>
        <end position="461"/>
    </location>
</feature>
<organism evidence="10">
    <name type="scientific">Ixodes scapularis</name>
    <name type="common">Black-legged tick</name>
    <name type="synonym">Deer tick</name>
    <dbReference type="NCBI Taxonomy" id="6945"/>
    <lineage>
        <taxon>Eukaryota</taxon>
        <taxon>Metazoa</taxon>
        <taxon>Ecdysozoa</taxon>
        <taxon>Arthropoda</taxon>
        <taxon>Chelicerata</taxon>
        <taxon>Arachnida</taxon>
        <taxon>Acari</taxon>
        <taxon>Parasitiformes</taxon>
        <taxon>Ixodida</taxon>
        <taxon>Ixodoidea</taxon>
        <taxon>Ixodidae</taxon>
        <taxon>Ixodinae</taxon>
        <taxon>Ixodes</taxon>
    </lineage>
</organism>
<dbReference type="GO" id="GO:0022857">
    <property type="term" value="F:transmembrane transporter activity"/>
    <property type="evidence" value="ECO:0007669"/>
    <property type="project" value="InterPro"/>
</dbReference>
<keyword evidence="8" id="KW-0732">Signal</keyword>
<evidence type="ECO:0000313" key="10">
    <source>
        <dbReference type="EMBL" id="MOY37573.1"/>
    </source>
</evidence>
<keyword evidence="10" id="KW-0762">Sugar transport</keyword>
<keyword evidence="2 6" id="KW-0813">Transport</keyword>
<name>A0A4D5RK70_IXOSC</name>
<feature type="transmembrane region" description="Helical" evidence="7">
    <location>
        <begin position="316"/>
        <end position="333"/>
    </location>
</feature>
<dbReference type="PROSITE" id="PS50850">
    <property type="entry name" value="MFS"/>
    <property type="match status" value="1"/>
</dbReference>
<evidence type="ECO:0000256" key="6">
    <source>
        <dbReference type="RuleBase" id="RU003346"/>
    </source>
</evidence>
<dbReference type="PANTHER" id="PTHR23503">
    <property type="entry name" value="SOLUTE CARRIER FAMILY 2"/>
    <property type="match status" value="1"/>
</dbReference>
<dbReference type="PRINTS" id="PR00171">
    <property type="entry name" value="SUGRTRNSPORT"/>
</dbReference>
<feature type="transmembrane region" description="Helical" evidence="7">
    <location>
        <begin position="275"/>
        <end position="296"/>
    </location>
</feature>
<evidence type="ECO:0000256" key="3">
    <source>
        <dbReference type="ARBA" id="ARBA00022692"/>
    </source>
</evidence>
<evidence type="ECO:0000259" key="9">
    <source>
        <dbReference type="PROSITE" id="PS50850"/>
    </source>
</evidence>